<evidence type="ECO:0000256" key="1">
    <source>
        <dbReference type="SAM" id="MobiDB-lite"/>
    </source>
</evidence>
<evidence type="ECO:0000313" key="3">
    <source>
        <dbReference type="EMBL" id="KAJ8922910.1"/>
    </source>
</evidence>
<proteinExistence type="predicted"/>
<feature type="compositionally biased region" description="Low complexity" evidence="1">
    <location>
        <begin position="221"/>
        <end position="242"/>
    </location>
</feature>
<feature type="signal peptide" evidence="2">
    <location>
        <begin position="1"/>
        <end position="21"/>
    </location>
</feature>
<comment type="caution">
    <text evidence="3">The sequence shown here is derived from an EMBL/GenBank/DDBJ whole genome shotgun (WGS) entry which is preliminary data.</text>
</comment>
<accession>A0AAV8WA27</accession>
<feature type="chain" id="PRO_5043854975" evidence="2">
    <location>
        <begin position="22"/>
        <end position="409"/>
    </location>
</feature>
<organism evidence="3 4">
    <name type="scientific">Exocentrus adspersus</name>
    <dbReference type="NCBI Taxonomy" id="1586481"/>
    <lineage>
        <taxon>Eukaryota</taxon>
        <taxon>Metazoa</taxon>
        <taxon>Ecdysozoa</taxon>
        <taxon>Arthropoda</taxon>
        <taxon>Hexapoda</taxon>
        <taxon>Insecta</taxon>
        <taxon>Pterygota</taxon>
        <taxon>Neoptera</taxon>
        <taxon>Endopterygota</taxon>
        <taxon>Coleoptera</taxon>
        <taxon>Polyphaga</taxon>
        <taxon>Cucujiformia</taxon>
        <taxon>Chrysomeloidea</taxon>
        <taxon>Cerambycidae</taxon>
        <taxon>Lamiinae</taxon>
        <taxon>Acanthocinini</taxon>
        <taxon>Exocentrus</taxon>
    </lineage>
</organism>
<sequence length="409" mass="44736">MTKKSPYLFFLLCLAASTCHAILREELGKDLPTNSNNNDILSRKRRPLAGAAGGAAGGSGCNFNGVKRRPKAGQGRTFFDLQFLNVGYYHTYNINCGGAPGYPGQQPVQGGHGSAVQSQAGTLGHKKPILSMILANRPLQGLLSDTQNMQTQTGIIADTISSLASLLPKPAEVGQGLGEGISSFIQTIPQIGQSFQTLLPSFDNFQFPSLPSMPPLTEAGSSSSAGSGVPVPGPSSPTVTHTPPDPITEPTVDPDIIYNDSVKPVHEDPDIVAGGPPNKLPPRSVGDSWKRWRISLASCSLSEDRRRKARHDVSILFALLWGYLELLSKSFCLLAIGAYYTRHEAQNRYQAYKNYRDQKVNAGRNRNRYHYQRYRPSYGEREPRFQQDVEIFSELDALPNTRGFRFPTS</sequence>
<dbReference type="Proteomes" id="UP001159042">
    <property type="component" value="Unassembled WGS sequence"/>
</dbReference>
<reference evidence="3 4" key="1">
    <citation type="journal article" date="2023" name="Insect Mol. Biol.">
        <title>Genome sequencing provides insights into the evolution of gene families encoding plant cell wall-degrading enzymes in longhorned beetles.</title>
        <authorList>
            <person name="Shin N.R."/>
            <person name="Okamura Y."/>
            <person name="Kirsch R."/>
            <person name="Pauchet Y."/>
        </authorList>
    </citation>
    <scope>NUCLEOTIDE SEQUENCE [LARGE SCALE GENOMIC DNA]</scope>
    <source>
        <strain evidence="3">EAD_L_NR</strain>
    </source>
</reference>
<keyword evidence="4" id="KW-1185">Reference proteome</keyword>
<keyword evidence="2" id="KW-0732">Signal</keyword>
<gene>
    <name evidence="3" type="ORF">NQ315_001452</name>
</gene>
<evidence type="ECO:0000313" key="4">
    <source>
        <dbReference type="Proteomes" id="UP001159042"/>
    </source>
</evidence>
<protein>
    <submittedName>
        <fullName evidence="3">Uncharacterized protein</fullName>
    </submittedName>
</protein>
<dbReference type="EMBL" id="JANEYG010000005">
    <property type="protein sequence ID" value="KAJ8922910.1"/>
    <property type="molecule type" value="Genomic_DNA"/>
</dbReference>
<name>A0AAV8WA27_9CUCU</name>
<evidence type="ECO:0000256" key="2">
    <source>
        <dbReference type="SAM" id="SignalP"/>
    </source>
</evidence>
<dbReference type="AlphaFoldDB" id="A0AAV8WA27"/>
<feature type="region of interest" description="Disordered" evidence="1">
    <location>
        <begin position="210"/>
        <end position="260"/>
    </location>
</feature>